<dbReference type="STRING" id="5466.A0A4R8RVY9"/>
<comment type="caution">
    <text evidence="1">The sequence shown here is derived from an EMBL/GenBank/DDBJ whole genome shotgun (WGS) entry which is preliminary data.</text>
</comment>
<protein>
    <submittedName>
        <fullName evidence="1">Uncharacterized protein</fullName>
    </submittedName>
</protein>
<dbReference type="Proteomes" id="UP000295703">
    <property type="component" value="Unassembled WGS sequence"/>
</dbReference>
<evidence type="ECO:0000313" key="1">
    <source>
        <dbReference type="EMBL" id="TDZ66037.1"/>
    </source>
</evidence>
<keyword evidence="2" id="KW-1185">Reference proteome</keyword>
<dbReference type="AlphaFoldDB" id="A0A4R8RVY9"/>
<sequence>MSLDKLHMAGIQHAFDVTDLISPSGPYYEIRYNMPNGISTTVVRGREKFSYLPTYFVSLGTPLSHPELNRTRILSYFAIHIPDATEVSLYWCVNTYTAKVVGNVLFMNMTSSDGTANSHNNSSELFITPPGGSTYQYKVPVDGNEKIIDLVNSTMTGTSTNSRSGTPETGISGSDMFIQALDDIEADSRDKVNATMNVLDLQKIWWNSAVDGMARNVAAGMTNS</sequence>
<reference evidence="1 2" key="1">
    <citation type="submission" date="2018-12" db="EMBL/GenBank/DDBJ databases">
        <title>Genome sequence and assembly of Colletotrichum trifolii.</title>
        <authorList>
            <person name="Gan P."/>
            <person name="Shirasu K."/>
        </authorList>
    </citation>
    <scope>NUCLEOTIDE SEQUENCE [LARGE SCALE GENOMIC DNA]</scope>
    <source>
        <strain evidence="1 2">543-2</strain>
    </source>
</reference>
<accession>A0A4R8RVY9</accession>
<gene>
    <name evidence="1" type="ORF">CTRI78_v003382</name>
</gene>
<organism evidence="1 2">
    <name type="scientific">Colletotrichum trifolii</name>
    <dbReference type="NCBI Taxonomy" id="5466"/>
    <lineage>
        <taxon>Eukaryota</taxon>
        <taxon>Fungi</taxon>
        <taxon>Dikarya</taxon>
        <taxon>Ascomycota</taxon>
        <taxon>Pezizomycotina</taxon>
        <taxon>Sordariomycetes</taxon>
        <taxon>Hypocreomycetidae</taxon>
        <taxon>Glomerellales</taxon>
        <taxon>Glomerellaceae</taxon>
        <taxon>Colletotrichum</taxon>
        <taxon>Colletotrichum orbiculare species complex</taxon>
    </lineage>
</organism>
<proteinExistence type="predicted"/>
<evidence type="ECO:0000313" key="2">
    <source>
        <dbReference type="Proteomes" id="UP000295703"/>
    </source>
</evidence>
<dbReference type="EMBL" id="RYZW01000020">
    <property type="protein sequence ID" value="TDZ66037.1"/>
    <property type="molecule type" value="Genomic_DNA"/>
</dbReference>
<name>A0A4R8RVY9_COLTR</name>